<name>A0A857N6E6_9BACT</name>
<gene>
    <name evidence="2" type="ORF">MICH65_0593</name>
</gene>
<dbReference type="KEGG" id="caqa:MICH65_0593"/>
<dbReference type="RefSeq" id="WP_161931950.1">
    <property type="nucleotide sequence ID" value="NZ_CP047901.1"/>
</dbReference>
<dbReference type="Pfam" id="PF20221">
    <property type="entry name" value="DUF6580"/>
    <property type="match status" value="1"/>
</dbReference>
<keyword evidence="1" id="KW-0812">Transmembrane</keyword>
<keyword evidence="1" id="KW-1133">Transmembrane helix</keyword>
<protein>
    <submittedName>
        <fullName evidence="2">Uncharacterized protein</fullName>
    </submittedName>
</protein>
<accession>A0A857N6E6</accession>
<organism evidence="2 3">
    <name type="scientific">Candidatus Chazhemtobacterium aquaticus</name>
    <dbReference type="NCBI Taxonomy" id="2715735"/>
    <lineage>
        <taxon>Bacteria</taxon>
        <taxon>Candidatus Chazhemtobacteraceae</taxon>
        <taxon>Candidatus Chazhemtobacterium</taxon>
    </lineage>
</organism>
<keyword evidence="1" id="KW-0472">Membrane</keyword>
<dbReference type="Proteomes" id="UP000463983">
    <property type="component" value="Chromosome"/>
</dbReference>
<dbReference type="AlphaFoldDB" id="A0A857N6E6"/>
<reference evidence="3" key="1">
    <citation type="journal article" date="2020" name="Microorganisms">
        <title>Complete Genome of a Member of a New Bacterial Lineage in the Microgenomates Group Reveals an Unusual Nucleotide Composition Disparity Between Two Strands of DNA and Limited Metabolic Potential.</title>
        <authorList>
            <person name="Kadnikov V.V."/>
            <person name="Mardanov A.V."/>
            <person name="Beletsky A.V."/>
            <person name="Karnachuk O.V."/>
            <person name="Ravin N.V."/>
        </authorList>
    </citation>
    <scope>NUCLEOTIDE SEQUENCE [LARGE SCALE GENOMIC DNA]</scope>
</reference>
<feature type="transmembrane region" description="Helical" evidence="1">
    <location>
        <begin position="109"/>
        <end position="131"/>
    </location>
</feature>
<feature type="transmembrane region" description="Helical" evidence="1">
    <location>
        <begin position="40"/>
        <end position="59"/>
    </location>
</feature>
<evidence type="ECO:0000313" key="3">
    <source>
        <dbReference type="Proteomes" id="UP000463983"/>
    </source>
</evidence>
<evidence type="ECO:0000256" key="1">
    <source>
        <dbReference type="SAM" id="Phobius"/>
    </source>
</evidence>
<feature type="transmembrane region" description="Helical" evidence="1">
    <location>
        <begin position="151"/>
        <end position="173"/>
    </location>
</feature>
<dbReference type="InterPro" id="IPR046487">
    <property type="entry name" value="DUF6580"/>
</dbReference>
<evidence type="ECO:0000313" key="2">
    <source>
        <dbReference type="EMBL" id="QHO63574.1"/>
    </source>
</evidence>
<proteinExistence type="predicted"/>
<feature type="transmembrane region" description="Helical" evidence="1">
    <location>
        <begin position="79"/>
        <end position="100"/>
    </location>
</feature>
<keyword evidence="3" id="KW-1185">Reference proteome</keyword>
<dbReference type="EMBL" id="CP047901">
    <property type="protein sequence ID" value="QHO63574.1"/>
    <property type="molecule type" value="Genomic_DNA"/>
</dbReference>
<sequence length="191" mass="21020">MINTTIILGGIILRLVPHLPNFSSISATALFAGTKLPRRYAFILPLVIAVVSDYLLLYVNPFAIPILDLSGIKPISAMFHATTLYVWGSFLLSGLIGLWLRRHFKASNLVLASLITSLQFFLITNFGVWAAGAYSRGIDGLVTSYAMGLPFLRWTMLGDLFYSSVFFSIHAFATRTSTKVSPATLKARVQN</sequence>